<evidence type="ECO:0000313" key="3">
    <source>
        <dbReference type="EMBL" id="CAF1360494.1"/>
    </source>
</evidence>
<keyword evidence="1" id="KW-1133">Transmembrane helix</keyword>
<name>A0A815PUE7_9BILA</name>
<gene>
    <name evidence="4" type="ORF">RFH988_LOCUS36878</name>
    <name evidence="3" type="ORF">SEV965_LOCUS29348</name>
</gene>
<dbReference type="OrthoDB" id="10044680at2759"/>
<feature type="transmembrane region" description="Helical" evidence="1">
    <location>
        <begin position="70"/>
        <end position="91"/>
    </location>
</feature>
<dbReference type="Proteomes" id="UP000663882">
    <property type="component" value="Unassembled WGS sequence"/>
</dbReference>
<reference evidence="4" key="1">
    <citation type="submission" date="2021-02" db="EMBL/GenBank/DDBJ databases">
        <authorList>
            <person name="Nowell W R."/>
        </authorList>
    </citation>
    <scope>NUCLEOTIDE SEQUENCE</scope>
</reference>
<accession>A0A815PUE7</accession>
<evidence type="ECO:0000313" key="4">
    <source>
        <dbReference type="EMBL" id="CAF1454051.1"/>
    </source>
</evidence>
<comment type="caution">
    <text evidence="4">The sequence shown here is derived from an EMBL/GenBank/DDBJ whole genome shotgun (WGS) entry which is preliminary data.</text>
</comment>
<sequence length="151" mass="16406">MFLLVFAIILGVSQSSDDCFYDPHNIGKKCHNSDHTEYVCCLPDDRCQNGQCYLLDEISPSKSLPLHTSILIGIGVAAICIVCLAVGALYWHRRQIKSTEKRSTLLSSFSQPTYVSSVTGNSAGVRIHSSKSQSASVKPGVTIELTTTTKP</sequence>
<dbReference type="EMBL" id="CAJNOO010006739">
    <property type="protein sequence ID" value="CAF1454051.1"/>
    <property type="molecule type" value="Genomic_DNA"/>
</dbReference>
<protein>
    <submittedName>
        <fullName evidence="4">Uncharacterized protein</fullName>
    </submittedName>
</protein>
<evidence type="ECO:0000256" key="1">
    <source>
        <dbReference type="SAM" id="Phobius"/>
    </source>
</evidence>
<evidence type="ECO:0000256" key="2">
    <source>
        <dbReference type="SAM" id="SignalP"/>
    </source>
</evidence>
<keyword evidence="1" id="KW-0812">Transmembrane</keyword>
<feature type="chain" id="PRO_5036228533" evidence="2">
    <location>
        <begin position="16"/>
        <end position="151"/>
    </location>
</feature>
<feature type="signal peptide" evidence="2">
    <location>
        <begin position="1"/>
        <end position="15"/>
    </location>
</feature>
<proteinExistence type="predicted"/>
<dbReference type="Proteomes" id="UP000663889">
    <property type="component" value="Unassembled WGS sequence"/>
</dbReference>
<organism evidence="4 5">
    <name type="scientific">Rotaria sordida</name>
    <dbReference type="NCBI Taxonomy" id="392033"/>
    <lineage>
        <taxon>Eukaryota</taxon>
        <taxon>Metazoa</taxon>
        <taxon>Spiralia</taxon>
        <taxon>Gnathifera</taxon>
        <taxon>Rotifera</taxon>
        <taxon>Eurotatoria</taxon>
        <taxon>Bdelloidea</taxon>
        <taxon>Philodinida</taxon>
        <taxon>Philodinidae</taxon>
        <taxon>Rotaria</taxon>
    </lineage>
</organism>
<evidence type="ECO:0000313" key="5">
    <source>
        <dbReference type="Proteomes" id="UP000663882"/>
    </source>
</evidence>
<keyword evidence="2" id="KW-0732">Signal</keyword>
<keyword evidence="1" id="KW-0472">Membrane</keyword>
<dbReference type="AlphaFoldDB" id="A0A815PUE7"/>
<dbReference type="EMBL" id="CAJNOU010002947">
    <property type="protein sequence ID" value="CAF1360494.1"/>
    <property type="molecule type" value="Genomic_DNA"/>
</dbReference>